<dbReference type="InterPro" id="IPR006329">
    <property type="entry name" value="AMPD"/>
</dbReference>
<dbReference type="GeneID" id="13927019"/>
<dbReference type="KEGG" id="ndi:NDAI_0G05670"/>
<dbReference type="OrthoDB" id="1723809at2759"/>
<comment type="similarity">
    <text evidence="1">Belongs to the metallo-dependent hydrolases superfamily. Adenosine and AMP deaminases family.</text>
</comment>
<dbReference type="RefSeq" id="XP_003980226.1">
    <property type="nucleotide sequence ID" value="XM_003980177.1"/>
</dbReference>
<dbReference type="eggNOG" id="KOG1096">
    <property type="taxonomic scope" value="Eukaryota"/>
</dbReference>
<keyword evidence="3" id="KW-1185">Reference proteome</keyword>
<dbReference type="GO" id="GO:0005829">
    <property type="term" value="C:cytosol"/>
    <property type="evidence" value="ECO:0007669"/>
    <property type="project" value="TreeGrafter"/>
</dbReference>
<evidence type="ECO:0000313" key="3">
    <source>
        <dbReference type="Proteomes" id="UP000000689"/>
    </source>
</evidence>
<sequence length="890" mass="104476">MTQTLNRRPSMILDDFEESGILIQELKRHTQLSLPAIHEWKQEQQQAAAEHNYKAPQPRSIDDMDMISLNTSFDKQMLLGSPMYLDPLEQANKFILQGSNSKKTILDRLLPPQQSQKHPHHHYESDVPTDASNFHLDTVGESNNPLQSLIELRSKYILSSQQDAKSNISNDLPNWLLYPKPLPKFWRYEYDPSFQSSYISNSNYSNNNNTTTQSTVPAFLSHGKKINYSGERFDLDLYKQELSRHRKSHHLDNDKNNKNNEVIQYNPINIPTFEEFRNDFKFVIETIQSHKLKEIAKKRLQYLLDKFELFQYLNSKAEILENKNVPYRDFYNCRKIDRDLLLSGCFTQRQLSEFIWEKINLEPNRIVYFNEGTNEKLSLKELFETTCDETGNETSDPMSIGLKVIDDEFLEWYNDFYLPEFHLIPDSINLTKLPCKQKRFYYLTKTFLNFDNFIEGEYFAELLIRYVVNPLEKSKYQLIQMSIDFQFYPVDSDSWWTKFSRWLIKWKLISYNIRWNVQISRIYTTLFQQKRLQNFQEFLDMVFDPVLTSINDENWELQYFLTNVCSIELVVKQKDSYIWKEFTDLHCSPKDWTASGDNPTIAHYMYYIFEKISKLNNKRISKRQNTFTLRSYCSPSPNRTSQFGETVSYNDQIESLVANLLLCNGGLLNGESLWDSSIMLPYIFYLFQIPIITAPLSSVSLSTSMLQSFKSNSGRTETKSSPLEYDPSVTETVVPSSSSTSSFVRSSRDITLGEQTNYTQNPFMNMFKMGFKLSISSNSVLYNSSYTSEPIIEEFSVAASIYLLNAADLCELARTSVICSGYDGYYKQHWSGINVNKTNDSFGKDTIGMVDEWFDNESDTRIKHNVPTIRRQYRKNTWDQEWHFIKNELH</sequence>
<dbReference type="Proteomes" id="UP000000689">
    <property type="component" value="Chromosome 7"/>
</dbReference>
<gene>
    <name evidence="2" type="primary">NDAI0G05670</name>
    <name evidence="2" type="ordered locus">NDAI_0G05670</name>
</gene>
<organism evidence="2 3">
    <name type="scientific">Naumovozyma dairenensis (strain ATCC 10597 / BCRC 20456 / CBS 421 / NBRC 0211 / NRRL Y-12639)</name>
    <name type="common">Saccharomyces dairenensis</name>
    <dbReference type="NCBI Taxonomy" id="1071378"/>
    <lineage>
        <taxon>Eukaryota</taxon>
        <taxon>Fungi</taxon>
        <taxon>Dikarya</taxon>
        <taxon>Ascomycota</taxon>
        <taxon>Saccharomycotina</taxon>
        <taxon>Saccharomycetes</taxon>
        <taxon>Saccharomycetales</taxon>
        <taxon>Saccharomycetaceae</taxon>
        <taxon>Naumovozyma</taxon>
    </lineage>
</organism>
<dbReference type="GO" id="GO:0032264">
    <property type="term" value="P:IMP salvage"/>
    <property type="evidence" value="ECO:0007669"/>
    <property type="project" value="InterPro"/>
</dbReference>
<dbReference type="HOGENOM" id="CLU_003782_2_0_1"/>
<proteinExistence type="inferred from homology"/>
<reference evidence="2 3" key="1">
    <citation type="journal article" date="2011" name="Proc. Natl. Acad. Sci. U.S.A.">
        <title>Evolutionary erosion of yeast sex chromosomes by mating-type switching accidents.</title>
        <authorList>
            <person name="Gordon J.L."/>
            <person name="Armisen D."/>
            <person name="Proux-Wera E."/>
            <person name="Oheigeartaigh S.S."/>
            <person name="Byrne K.P."/>
            <person name="Wolfe K.H."/>
        </authorList>
    </citation>
    <scope>NUCLEOTIDE SEQUENCE [LARGE SCALE GENOMIC DNA]</scope>
    <source>
        <strain evidence="3">ATCC 10597 / BCRC 20456 / CBS 421 / NBRC 0211 / NRRL Y-12639</strain>
    </source>
</reference>
<dbReference type="EMBL" id="HE580273">
    <property type="protein sequence ID" value="CCK73550.1"/>
    <property type="molecule type" value="Genomic_DNA"/>
</dbReference>
<name>J7SBT5_NAUDC</name>
<dbReference type="PANTHER" id="PTHR11359">
    <property type="entry name" value="AMP DEAMINASE"/>
    <property type="match status" value="1"/>
</dbReference>
<dbReference type="InterPro" id="IPR032466">
    <property type="entry name" value="Metal_Hydrolase"/>
</dbReference>
<dbReference type="STRING" id="1071378.J7SBT5"/>
<dbReference type="Pfam" id="PF19326">
    <property type="entry name" value="AMP_deaminase"/>
    <property type="match status" value="2"/>
</dbReference>
<dbReference type="GO" id="GO:0003876">
    <property type="term" value="F:AMP deaminase activity"/>
    <property type="evidence" value="ECO:0007669"/>
    <property type="project" value="InterPro"/>
</dbReference>
<evidence type="ECO:0000313" key="2">
    <source>
        <dbReference type="EMBL" id="CCK73550.1"/>
    </source>
</evidence>
<accession>J7SBT5</accession>
<protein>
    <submittedName>
        <fullName evidence="2">Uncharacterized protein</fullName>
    </submittedName>
</protein>
<dbReference type="Gene3D" id="3.20.20.140">
    <property type="entry name" value="Metal-dependent hydrolases"/>
    <property type="match status" value="3"/>
</dbReference>
<dbReference type="SUPFAM" id="SSF51556">
    <property type="entry name" value="Metallo-dependent hydrolases"/>
    <property type="match status" value="2"/>
</dbReference>
<dbReference type="AlphaFoldDB" id="J7SBT5"/>
<dbReference type="OMA" id="SYNIRWN"/>
<evidence type="ECO:0000256" key="1">
    <source>
        <dbReference type="ARBA" id="ARBA00006676"/>
    </source>
</evidence>
<dbReference type="PANTHER" id="PTHR11359:SF7">
    <property type="entry name" value="INACTIVE DEAMINASE YBR284W-RELATED"/>
    <property type="match status" value="1"/>
</dbReference>